<reference evidence="1" key="1">
    <citation type="submission" date="2013-11" db="EMBL/GenBank/DDBJ databases">
        <title>The Genome Sequence of Phytophthora parasitica CJ02B3.</title>
        <authorList>
            <consortium name="The Broad Institute Genomics Platform"/>
            <person name="Russ C."/>
            <person name="Tyler B."/>
            <person name="Panabieres F."/>
            <person name="Shan W."/>
            <person name="Tripathy S."/>
            <person name="Grunwald N."/>
            <person name="Machado M."/>
            <person name="Johnson C.S."/>
            <person name="Arredondo F."/>
            <person name="Hong C."/>
            <person name="Coffey M."/>
            <person name="Young S.K."/>
            <person name="Zeng Q."/>
            <person name="Gargeya S."/>
            <person name="Fitzgerald M."/>
            <person name="Abouelleil A."/>
            <person name="Alvarado L."/>
            <person name="Chapman S.B."/>
            <person name="Gainer-Dewar J."/>
            <person name="Goldberg J."/>
            <person name="Griggs A."/>
            <person name="Gujja S."/>
            <person name="Hansen M."/>
            <person name="Howarth C."/>
            <person name="Imamovic A."/>
            <person name="Ireland A."/>
            <person name="Larimer J."/>
            <person name="McCowan C."/>
            <person name="Murphy C."/>
            <person name="Pearson M."/>
            <person name="Poon T.W."/>
            <person name="Priest M."/>
            <person name="Roberts A."/>
            <person name="Saif S."/>
            <person name="Shea T."/>
            <person name="Sykes S."/>
            <person name="Wortman J."/>
            <person name="Nusbaum C."/>
            <person name="Birren B."/>
        </authorList>
    </citation>
    <scope>NUCLEOTIDE SEQUENCE [LARGE SCALE GENOMIC DNA]</scope>
    <source>
        <strain evidence="1">CJ02B3</strain>
    </source>
</reference>
<evidence type="ECO:0000313" key="1">
    <source>
        <dbReference type="EMBL" id="ETK86416.1"/>
    </source>
</evidence>
<sequence length="37" mass="3742">MHEHVPCRCADGSMDAVLGAAGAGCCAIQASFAFQES</sequence>
<name>W2GVX1_PHYNI</name>
<protein>
    <submittedName>
        <fullName evidence="1">Uncharacterized protein</fullName>
    </submittedName>
</protein>
<accession>W2GVX1</accession>
<dbReference type="AlphaFoldDB" id="W2GVX1"/>
<proteinExistence type="predicted"/>
<dbReference type="EMBL" id="KI686363">
    <property type="protein sequence ID" value="ETK86416.1"/>
    <property type="molecule type" value="Genomic_DNA"/>
</dbReference>
<dbReference type="Proteomes" id="UP000053236">
    <property type="component" value="Unassembled WGS sequence"/>
</dbReference>
<gene>
    <name evidence="1" type="ORF">L915_08951</name>
</gene>
<organism evidence="1">
    <name type="scientific">Phytophthora nicotianae</name>
    <name type="common">Potato buckeye rot agent</name>
    <name type="synonym">Phytophthora parasitica</name>
    <dbReference type="NCBI Taxonomy" id="4792"/>
    <lineage>
        <taxon>Eukaryota</taxon>
        <taxon>Sar</taxon>
        <taxon>Stramenopiles</taxon>
        <taxon>Oomycota</taxon>
        <taxon>Peronosporomycetes</taxon>
        <taxon>Peronosporales</taxon>
        <taxon>Peronosporaceae</taxon>
        <taxon>Phytophthora</taxon>
    </lineage>
</organism>